<dbReference type="PANTHER" id="PTHR43537:SF45">
    <property type="entry name" value="GNTR FAMILY REGULATORY PROTEIN"/>
    <property type="match status" value="1"/>
</dbReference>
<dbReference type="PANTHER" id="PTHR43537">
    <property type="entry name" value="TRANSCRIPTIONAL REGULATOR, GNTR FAMILY"/>
    <property type="match status" value="1"/>
</dbReference>
<dbReference type="InterPro" id="IPR011711">
    <property type="entry name" value="GntR_C"/>
</dbReference>
<dbReference type="Pfam" id="PF07729">
    <property type="entry name" value="FCD"/>
    <property type="match status" value="1"/>
</dbReference>
<keyword evidence="6" id="KW-1185">Reference proteome</keyword>
<dbReference type="PROSITE" id="PS50949">
    <property type="entry name" value="HTH_GNTR"/>
    <property type="match status" value="1"/>
</dbReference>
<dbReference type="Gene3D" id="1.20.120.530">
    <property type="entry name" value="GntR ligand-binding domain-like"/>
    <property type="match status" value="1"/>
</dbReference>
<accession>A0ABP8D9B7</accession>
<feature type="domain" description="HTH gntR-type" evidence="4">
    <location>
        <begin position="8"/>
        <end position="75"/>
    </location>
</feature>
<dbReference type="SUPFAM" id="SSF48008">
    <property type="entry name" value="GntR ligand-binding domain-like"/>
    <property type="match status" value="1"/>
</dbReference>
<proteinExistence type="predicted"/>
<gene>
    <name evidence="5" type="ORF">GCM10022255_039030</name>
</gene>
<keyword evidence="2" id="KW-0238">DNA-binding</keyword>
<organism evidence="5 6">
    <name type="scientific">Dactylosporangium darangshiense</name>
    <dbReference type="NCBI Taxonomy" id="579108"/>
    <lineage>
        <taxon>Bacteria</taxon>
        <taxon>Bacillati</taxon>
        <taxon>Actinomycetota</taxon>
        <taxon>Actinomycetes</taxon>
        <taxon>Micromonosporales</taxon>
        <taxon>Micromonosporaceae</taxon>
        <taxon>Dactylosporangium</taxon>
    </lineage>
</organism>
<evidence type="ECO:0000256" key="1">
    <source>
        <dbReference type="ARBA" id="ARBA00023015"/>
    </source>
</evidence>
<dbReference type="Gene3D" id="1.10.10.10">
    <property type="entry name" value="Winged helix-like DNA-binding domain superfamily/Winged helix DNA-binding domain"/>
    <property type="match status" value="1"/>
</dbReference>
<dbReference type="InterPro" id="IPR036390">
    <property type="entry name" value="WH_DNA-bd_sf"/>
</dbReference>
<evidence type="ECO:0000313" key="6">
    <source>
        <dbReference type="Proteomes" id="UP001500620"/>
    </source>
</evidence>
<sequence>MLPSVQRTSLRDQVLTALRQALVTGRLEPGVVYSAGSLAAELGVSNSPVREAMLALVDDGLMEVAPNRGYRVVALTEADLAEITQLRYLLEVPAAGLAAERDLGERLEALYELVDRIETTAAAGDLAGNLDADRRFHLLLVEACGNRRLTEQVARLRDQTRLFNLRALAESGALVASAAEHRPLLDAVAARDRATAETLMRAHLDHIDTDWSH</sequence>
<dbReference type="SMART" id="SM00345">
    <property type="entry name" value="HTH_GNTR"/>
    <property type="match status" value="1"/>
</dbReference>
<dbReference type="SUPFAM" id="SSF46785">
    <property type="entry name" value="Winged helix' DNA-binding domain"/>
    <property type="match status" value="1"/>
</dbReference>
<keyword evidence="1" id="KW-0805">Transcription regulation</keyword>
<dbReference type="InterPro" id="IPR000524">
    <property type="entry name" value="Tscrpt_reg_HTH_GntR"/>
</dbReference>
<evidence type="ECO:0000313" key="5">
    <source>
        <dbReference type="EMBL" id="GAA4250429.1"/>
    </source>
</evidence>
<dbReference type="EMBL" id="BAABAT010000009">
    <property type="protein sequence ID" value="GAA4250429.1"/>
    <property type="molecule type" value="Genomic_DNA"/>
</dbReference>
<dbReference type="RefSeq" id="WP_345128504.1">
    <property type="nucleotide sequence ID" value="NZ_BAABAT010000009.1"/>
</dbReference>
<dbReference type="InterPro" id="IPR036388">
    <property type="entry name" value="WH-like_DNA-bd_sf"/>
</dbReference>
<evidence type="ECO:0000259" key="4">
    <source>
        <dbReference type="PROSITE" id="PS50949"/>
    </source>
</evidence>
<comment type="caution">
    <text evidence="5">The sequence shown here is derived from an EMBL/GenBank/DDBJ whole genome shotgun (WGS) entry which is preliminary data.</text>
</comment>
<evidence type="ECO:0000256" key="2">
    <source>
        <dbReference type="ARBA" id="ARBA00023125"/>
    </source>
</evidence>
<evidence type="ECO:0000256" key="3">
    <source>
        <dbReference type="ARBA" id="ARBA00023163"/>
    </source>
</evidence>
<name>A0ABP8D9B7_9ACTN</name>
<dbReference type="Pfam" id="PF00392">
    <property type="entry name" value="GntR"/>
    <property type="match status" value="1"/>
</dbReference>
<keyword evidence="3" id="KW-0804">Transcription</keyword>
<reference evidence="6" key="1">
    <citation type="journal article" date="2019" name="Int. J. Syst. Evol. Microbiol.">
        <title>The Global Catalogue of Microorganisms (GCM) 10K type strain sequencing project: providing services to taxonomists for standard genome sequencing and annotation.</title>
        <authorList>
            <consortium name="The Broad Institute Genomics Platform"/>
            <consortium name="The Broad Institute Genome Sequencing Center for Infectious Disease"/>
            <person name="Wu L."/>
            <person name="Ma J."/>
        </authorList>
    </citation>
    <scope>NUCLEOTIDE SEQUENCE [LARGE SCALE GENOMIC DNA]</scope>
    <source>
        <strain evidence="6">JCM 17441</strain>
    </source>
</reference>
<dbReference type="SMART" id="SM00895">
    <property type="entry name" value="FCD"/>
    <property type="match status" value="1"/>
</dbReference>
<dbReference type="InterPro" id="IPR008920">
    <property type="entry name" value="TF_FadR/GntR_C"/>
</dbReference>
<protein>
    <submittedName>
        <fullName evidence="5">GntR family transcriptional regulator</fullName>
    </submittedName>
</protein>
<dbReference type="Proteomes" id="UP001500620">
    <property type="component" value="Unassembled WGS sequence"/>
</dbReference>